<proteinExistence type="predicted"/>
<feature type="compositionally biased region" description="Low complexity" evidence="1">
    <location>
        <begin position="97"/>
        <end position="151"/>
    </location>
</feature>
<feature type="compositionally biased region" description="Low complexity" evidence="1">
    <location>
        <begin position="733"/>
        <end position="745"/>
    </location>
</feature>
<dbReference type="PANTHER" id="PTHR45725">
    <property type="entry name" value="FORMIN HOMOLOGY 2 FAMILY MEMBER"/>
    <property type="match status" value="1"/>
</dbReference>
<feature type="compositionally biased region" description="Polar residues" evidence="1">
    <location>
        <begin position="797"/>
        <end position="806"/>
    </location>
</feature>
<protein>
    <submittedName>
        <fullName evidence="2">Uncharacterized protein</fullName>
    </submittedName>
</protein>
<feature type="compositionally biased region" description="Polar residues" evidence="1">
    <location>
        <begin position="268"/>
        <end position="279"/>
    </location>
</feature>
<evidence type="ECO:0000256" key="1">
    <source>
        <dbReference type="SAM" id="MobiDB-lite"/>
    </source>
</evidence>
<feature type="compositionally biased region" description="Pro residues" evidence="1">
    <location>
        <begin position="722"/>
        <end position="732"/>
    </location>
</feature>
<feature type="region of interest" description="Disordered" evidence="1">
    <location>
        <begin position="14"/>
        <end position="182"/>
    </location>
</feature>
<accession>A0AAV2HU48</accession>
<feature type="non-terminal residue" evidence="2">
    <location>
        <position position="837"/>
    </location>
</feature>
<feature type="compositionally biased region" description="Polar residues" evidence="1">
    <location>
        <begin position="609"/>
        <end position="618"/>
    </location>
</feature>
<feature type="compositionally biased region" description="Polar residues" evidence="1">
    <location>
        <begin position="823"/>
        <end position="837"/>
    </location>
</feature>
<feature type="compositionally biased region" description="Low complexity" evidence="1">
    <location>
        <begin position="584"/>
        <end position="608"/>
    </location>
</feature>
<feature type="compositionally biased region" description="Polar residues" evidence="1">
    <location>
        <begin position="681"/>
        <end position="691"/>
    </location>
</feature>
<dbReference type="PANTHER" id="PTHR45725:SF18">
    <property type="entry name" value="ORC1-LIKE AAA ATPASE DOMAIN-CONTAINING PROTEIN"/>
    <property type="match status" value="1"/>
</dbReference>
<dbReference type="InterPro" id="IPR051425">
    <property type="entry name" value="Formin_Homology"/>
</dbReference>
<feature type="compositionally biased region" description="Low complexity" evidence="1">
    <location>
        <begin position="212"/>
        <end position="225"/>
    </location>
</feature>
<feature type="compositionally biased region" description="Basic and acidic residues" evidence="1">
    <location>
        <begin position="354"/>
        <end position="363"/>
    </location>
</feature>
<organism evidence="2 3">
    <name type="scientific">Lymnaea stagnalis</name>
    <name type="common">Great pond snail</name>
    <name type="synonym">Helix stagnalis</name>
    <dbReference type="NCBI Taxonomy" id="6523"/>
    <lineage>
        <taxon>Eukaryota</taxon>
        <taxon>Metazoa</taxon>
        <taxon>Spiralia</taxon>
        <taxon>Lophotrochozoa</taxon>
        <taxon>Mollusca</taxon>
        <taxon>Gastropoda</taxon>
        <taxon>Heterobranchia</taxon>
        <taxon>Euthyneura</taxon>
        <taxon>Panpulmonata</taxon>
        <taxon>Hygrophila</taxon>
        <taxon>Lymnaeoidea</taxon>
        <taxon>Lymnaeidae</taxon>
        <taxon>Lymnaea</taxon>
    </lineage>
</organism>
<feature type="compositionally biased region" description="Low complexity" evidence="1">
    <location>
        <begin position="783"/>
        <end position="796"/>
    </location>
</feature>
<keyword evidence="3" id="KW-1185">Reference proteome</keyword>
<feature type="compositionally biased region" description="Polar residues" evidence="1">
    <location>
        <begin position="336"/>
        <end position="350"/>
    </location>
</feature>
<dbReference type="AlphaFoldDB" id="A0AAV2HU48"/>
<dbReference type="Proteomes" id="UP001497497">
    <property type="component" value="Unassembled WGS sequence"/>
</dbReference>
<sequence>KGKKGITSFFRNILRRGKESSESFESMNPDVQLVAKLERKDSSSTPPGGGSLDNPEEDLSSSVDKKLGPKLLQPSGFLVIPPGSQNSPQHKGDTTPGSTTGSMFSKSSSFSSKPPQSSDSDIHQSSITTTASCSSAAASGTTTPVSASPPTQRKKGLASPKMMLKKATAKFSPPASRHPSKVVEKDIVDALSNVPKPYLAPKPSVPPPTKPPTTTATPSFSASSPQVTTAQSVGKEAVAKEKDVTTAPNVVKRRPKSPKRMAPPVPPSRTSVASGTGTLTRSENRESTRRSMPVPPSPPGDRKDRPPGGQSPPISPIRETENSLPSSPSSPTSTSFDFVTTEWSGGSTSTIEEELPKFTEKIELPTVANPGRKGFLGKLGGNRKNRAPQPPSVKRAKSITESSTLPRGDKKSKKINVADISGPVLVTDITNVRVLENRRNTISLGDEPAFHTVTIPTGTHGPATSNASVDKSGFDEFDFPVLSPLGSLENLYESILPKPEGNMFHYYDPPTSPKVLCPNIPADGYLEPVPPLSTTGVAPPLTAGSAAAGLLSTSITTNPSKSPLKAKGSLSKYDRSTPGFTTKESSSSGHSTSTSSSEANSAENSGNSLPDQSSSNGLGPNFIEPEMTEQRKILLASQPIYEEIPNGNNEEEEVDNNAEQKAQDARFKKSAGLKEGLARKPSNSEAISNMQKVMLPGMGSGGELTKSQIAHAWLQQPHTVVPQPPQVPPPTPASSSSSSASSSLTASVIGMSVSSIMTTSLTSSMLPPPPPPPDHLPAPPPTASRSVSRETVSSESDTQSNCSTLSRPRPAPRRKPKRPDTGGSDQYVSMNRPNAQV</sequence>
<evidence type="ECO:0000313" key="2">
    <source>
        <dbReference type="EMBL" id="CAL1537645.1"/>
    </source>
</evidence>
<feature type="region of interest" description="Disordered" evidence="1">
    <location>
        <begin position="759"/>
        <end position="837"/>
    </location>
</feature>
<evidence type="ECO:0000313" key="3">
    <source>
        <dbReference type="Proteomes" id="UP001497497"/>
    </source>
</evidence>
<gene>
    <name evidence="2" type="ORF">GSLYS_00011548001</name>
</gene>
<comment type="caution">
    <text evidence="2">The sequence shown here is derived from an EMBL/GenBank/DDBJ whole genome shotgun (WGS) entry which is preliminary data.</text>
</comment>
<feature type="region of interest" description="Disordered" evidence="1">
    <location>
        <begin position="194"/>
        <end position="411"/>
    </location>
</feature>
<feature type="region of interest" description="Disordered" evidence="1">
    <location>
        <begin position="553"/>
        <end position="745"/>
    </location>
</feature>
<feature type="compositionally biased region" description="Pro residues" evidence="1">
    <location>
        <begin position="766"/>
        <end position="782"/>
    </location>
</feature>
<reference evidence="2 3" key="1">
    <citation type="submission" date="2024-04" db="EMBL/GenBank/DDBJ databases">
        <authorList>
            <consortium name="Genoscope - CEA"/>
            <person name="William W."/>
        </authorList>
    </citation>
    <scope>NUCLEOTIDE SEQUENCE [LARGE SCALE GENOMIC DNA]</scope>
</reference>
<name>A0AAV2HU48_LYMST</name>
<feature type="compositionally biased region" description="Low complexity" evidence="1">
    <location>
        <begin position="323"/>
        <end position="335"/>
    </location>
</feature>
<feature type="compositionally biased region" description="Pro residues" evidence="1">
    <location>
        <begin position="198"/>
        <end position="211"/>
    </location>
</feature>
<dbReference type="EMBL" id="CAXITT010000269">
    <property type="protein sequence ID" value="CAL1537645.1"/>
    <property type="molecule type" value="Genomic_DNA"/>
</dbReference>
<feature type="non-terminal residue" evidence="2">
    <location>
        <position position="1"/>
    </location>
</feature>